<name>A0A024UUF5_9STRA</name>
<dbReference type="InterPro" id="IPR050648">
    <property type="entry name" value="F-box_LRR-repeat"/>
</dbReference>
<accession>A0A024UUF5</accession>
<evidence type="ECO:0000259" key="2">
    <source>
        <dbReference type="Pfam" id="PF25372"/>
    </source>
</evidence>
<protein>
    <recommendedName>
        <fullName evidence="2">F-box/LRR-repeat protein 15-like leucin rich repeat domain-containing protein</fullName>
    </recommendedName>
</protein>
<evidence type="ECO:0000256" key="1">
    <source>
        <dbReference type="ARBA" id="ARBA00022786"/>
    </source>
</evidence>
<organism evidence="3">
    <name type="scientific">Aphanomyces invadans</name>
    <dbReference type="NCBI Taxonomy" id="157072"/>
    <lineage>
        <taxon>Eukaryota</taxon>
        <taxon>Sar</taxon>
        <taxon>Stramenopiles</taxon>
        <taxon>Oomycota</taxon>
        <taxon>Saprolegniomycetes</taxon>
        <taxon>Saprolegniales</taxon>
        <taxon>Verrucalvaceae</taxon>
        <taxon>Aphanomyces</taxon>
    </lineage>
</organism>
<proteinExistence type="predicted"/>
<dbReference type="VEuPathDB" id="FungiDB:H310_00526"/>
<gene>
    <name evidence="3" type="ORF">H310_00526</name>
</gene>
<dbReference type="EMBL" id="KI913952">
    <property type="protein sequence ID" value="ETW10156.1"/>
    <property type="molecule type" value="Genomic_DNA"/>
</dbReference>
<dbReference type="AlphaFoldDB" id="A0A024UUF5"/>
<dbReference type="SMART" id="SM00367">
    <property type="entry name" value="LRR_CC"/>
    <property type="match status" value="8"/>
</dbReference>
<dbReference type="Gene3D" id="3.80.10.10">
    <property type="entry name" value="Ribonuclease Inhibitor"/>
    <property type="match status" value="3"/>
</dbReference>
<dbReference type="InterPro" id="IPR032675">
    <property type="entry name" value="LRR_dom_sf"/>
</dbReference>
<dbReference type="GO" id="GO:0005737">
    <property type="term" value="C:cytoplasm"/>
    <property type="evidence" value="ECO:0007669"/>
    <property type="project" value="TreeGrafter"/>
</dbReference>
<dbReference type="PANTHER" id="PTHR13382">
    <property type="entry name" value="MITOCHONDRIAL ATP SYNTHASE COUPLING FACTOR B"/>
    <property type="match status" value="1"/>
</dbReference>
<sequence length="472" mass="51487">MQPNEAAALIPLDVLYSACFGYVNVKERWQSLALVSRAWRVAALASVKALRHLDLTWCRGEDQLEHAVRMLLMPLADDGHKTLWTAFTRVQLTSIRLYGPRVTKATLSGLLCGVDPLQFHCIVLESKQADAPEFLLLTQCRRLRTLHLNCIKLTDNDLVQVAMACPDLEDVGVAGCSRIGDQSLVAIAMHCPKLQVLDVSMCIRITDHGVHALALHPPTFTSISINKCLKVSDASVAHLLHKQHNLTHLSVANCPRLHHALLVAPPQGVPSRLVHANLMGCAAIDDTPLPSETMGSFSRFLHQHSKTLTHLDLTGLIHLPSTSLQRLAMCDQLVSLNLSMCRTVSDADVAVLAAGCPRLEDLSVQGCVHLTDAALVALASHCHDLQRLSLVFCYNITDHGFCALVKRCLKLTHLNVKACNSLHEVSFATLAGRPSPVALANLVIGACANLATTAKYASMIKQAYPRCIVMWT</sequence>
<reference evidence="3" key="1">
    <citation type="submission" date="2013-12" db="EMBL/GenBank/DDBJ databases">
        <title>The Genome Sequence of Aphanomyces invadans NJM9701.</title>
        <authorList>
            <consortium name="The Broad Institute Genomics Platform"/>
            <person name="Russ C."/>
            <person name="Tyler B."/>
            <person name="van West P."/>
            <person name="Dieguez-Uribeondo J."/>
            <person name="Young S.K."/>
            <person name="Zeng Q."/>
            <person name="Gargeya S."/>
            <person name="Fitzgerald M."/>
            <person name="Abouelleil A."/>
            <person name="Alvarado L."/>
            <person name="Chapman S.B."/>
            <person name="Gainer-Dewar J."/>
            <person name="Goldberg J."/>
            <person name="Griggs A."/>
            <person name="Gujja S."/>
            <person name="Hansen M."/>
            <person name="Howarth C."/>
            <person name="Imamovic A."/>
            <person name="Ireland A."/>
            <person name="Larimer J."/>
            <person name="McCowan C."/>
            <person name="Murphy C."/>
            <person name="Pearson M."/>
            <person name="Poon T.W."/>
            <person name="Priest M."/>
            <person name="Roberts A."/>
            <person name="Saif S."/>
            <person name="Shea T."/>
            <person name="Sykes S."/>
            <person name="Wortman J."/>
            <person name="Nusbaum C."/>
            <person name="Birren B."/>
        </authorList>
    </citation>
    <scope>NUCLEOTIDE SEQUENCE [LARGE SCALE GENOMIC DNA]</scope>
    <source>
        <strain evidence="3">NJM9701</strain>
    </source>
</reference>
<dbReference type="Pfam" id="PF25372">
    <property type="entry name" value="DUF7885"/>
    <property type="match status" value="1"/>
</dbReference>
<dbReference type="RefSeq" id="XP_008861567.1">
    <property type="nucleotide sequence ID" value="XM_008863345.1"/>
</dbReference>
<dbReference type="SUPFAM" id="SSF52047">
    <property type="entry name" value="RNI-like"/>
    <property type="match status" value="1"/>
</dbReference>
<feature type="domain" description="F-box/LRR-repeat protein 15-like leucin rich repeat" evidence="2">
    <location>
        <begin position="43"/>
        <end position="323"/>
    </location>
</feature>
<dbReference type="eggNOG" id="KOG1947">
    <property type="taxonomic scope" value="Eukaryota"/>
</dbReference>
<dbReference type="GeneID" id="20077576"/>
<dbReference type="InterPro" id="IPR006553">
    <property type="entry name" value="Leu-rich_rpt_Cys-con_subtyp"/>
</dbReference>
<evidence type="ECO:0000313" key="3">
    <source>
        <dbReference type="EMBL" id="ETW10156.1"/>
    </source>
</evidence>
<keyword evidence="1" id="KW-0833">Ubl conjugation pathway</keyword>
<dbReference type="InterPro" id="IPR057207">
    <property type="entry name" value="FBXL15_LRR"/>
</dbReference>
<dbReference type="STRING" id="157072.A0A024UUF5"/>
<dbReference type="OrthoDB" id="203644at2759"/>